<dbReference type="InterPro" id="IPR050232">
    <property type="entry name" value="FBL13/AtMIF1-like"/>
</dbReference>
<dbReference type="PANTHER" id="PTHR31900">
    <property type="entry name" value="F-BOX/RNI SUPERFAMILY PROTEIN-RELATED"/>
    <property type="match status" value="1"/>
</dbReference>
<organism evidence="1 2">
    <name type="scientific">Turnera subulata</name>
    <dbReference type="NCBI Taxonomy" id="218843"/>
    <lineage>
        <taxon>Eukaryota</taxon>
        <taxon>Viridiplantae</taxon>
        <taxon>Streptophyta</taxon>
        <taxon>Embryophyta</taxon>
        <taxon>Tracheophyta</taxon>
        <taxon>Spermatophyta</taxon>
        <taxon>Magnoliopsida</taxon>
        <taxon>eudicotyledons</taxon>
        <taxon>Gunneridae</taxon>
        <taxon>Pentapetalae</taxon>
        <taxon>rosids</taxon>
        <taxon>fabids</taxon>
        <taxon>Malpighiales</taxon>
        <taxon>Passifloraceae</taxon>
        <taxon>Turnera</taxon>
    </lineage>
</organism>
<feature type="non-terminal residue" evidence="1">
    <location>
        <position position="445"/>
    </location>
</feature>
<dbReference type="Gene3D" id="3.80.10.10">
    <property type="entry name" value="Ribonuclease Inhibitor"/>
    <property type="match status" value="1"/>
</dbReference>
<dbReference type="Proteomes" id="UP001141552">
    <property type="component" value="Unassembled WGS sequence"/>
</dbReference>
<proteinExistence type="predicted"/>
<dbReference type="OrthoDB" id="1848700at2759"/>
<name>A0A9Q0FR00_9ROSI</name>
<evidence type="ECO:0000313" key="1">
    <source>
        <dbReference type="EMBL" id="KAJ4836148.1"/>
    </source>
</evidence>
<evidence type="ECO:0008006" key="3">
    <source>
        <dbReference type="Google" id="ProtNLM"/>
    </source>
</evidence>
<dbReference type="AlphaFoldDB" id="A0A9Q0FR00"/>
<comment type="caution">
    <text evidence="1">The sequence shown here is derived from an EMBL/GenBank/DDBJ whole genome shotgun (WGS) entry which is preliminary data.</text>
</comment>
<dbReference type="EMBL" id="JAKUCV010004220">
    <property type="protein sequence ID" value="KAJ4836148.1"/>
    <property type="molecule type" value="Genomic_DNA"/>
</dbReference>
<accession>A0A9Q0FR00</accession>
<sequence>LNYEVRSLDLSIYYNYILDADQASSSDLDEEAFRDWALEYAVRHVSLRHTLQFSAPVFALSGCATLKTLTLAELDVSGLSFACFPFVTSLRIEHCDFLDFDVTESNFPNLSWFYLSGLTFTGADWFCLSGLRFKGENDGTAPNLQVLEYSDTSGNQEICFLCDFLDINLPSLQRADALVCFGPYYQTEELDEKLMKLFYGVRNAVSLTVCASSLELSWQRLCGASSSSDFVLIAALINLAHLEVSDLSFTWFPALKSLSLEDCDFDGFLHVTDFNFPELAILRLVDVVGSGDIEVSGANVVCLEMEGVGCDKVKLCAPKLQVFVYSDTREGGFWRLSNLYDVDLPSLREAEVSICGAYEEERNTNIWHKLLMGVRNADSIQLHIGELEYWNMEAALLKLQTPPSKFSSLKVTVVNRNRERRSTGSRKVLEDEDMILRYEDEDGAP</sequence>
<gene>
    <name evidence="1" type="ORF">Tsubulata_038859</name>
</gene>
<keyword evidence="2" id="KW-1185">Reference proteome</keyword>
<dbReference type="SUPFAM" id="SSF52058">
    <property type="entry name" value="L domain-like"/>
    <property type="match status" value="1"/>
</dbReference>
<reference evidence="1" key="1">
    <citation type="submission" date="2022-02" db="EMBL/GenBank/DDBJ databases">
        <authorList>
            <person name="Henning P.M."/>
            <person name="McCubbin A.G."/>
            <person name="Shore J.S."/>
        </authorList>
    </citation>
    <scope>NUCLEOTIDE SEQUENCE</scope>
    <source>
        <strain evidence="1">F60SS</strain>
        <tissue evidence="1">Leaves</tissue>
    </source>
</reference>
<evidence type="ECO:0000313" key="2">
    <source>
        <dbReference type="Proteomes" id="UP001141552"/>
    </source>
</evidence>
<dbReference type="InterPro" id="IPR032675">
    <property type="entry name" value="LRR_dom_sf"/>
</dbReference>
<dbReference type="PANTHER" id="PTHR31900:SF34">
    <property type="entry name" value="EMB|CAB62440.1-RELATED"/>
    <property type="match status" value="1"/>
</dbReference>
<reference evidence="1" key="2">
    <citation type="journal article" date="2023" name="Plants (Basel)">
        <title>Annotation of the Turnera subulata (Passifloraceae) Draft Genome Reveals the S-Locus Evolved after the Divergence of Turneroideae from Passifloroideae in a Stepwise Manner.</title>
        <authorList>
            <person name="Henning P.M."/>
            <person name="Roalson E.H."/>
            <person name="Mir W."/>
            <person name="McCubbin A.G."/>
            <person name="Shore J.S."/>
        </authorList>
    </citation>
    <scope>NUCLEOTIDE SEQUENCE</scope>
    <source>
        <strain evidence="1">F60SS</strain>
    </source>
</reference>
<protein>
    <recommendedName>
        <fullName evidence="3">FBD domain-containing protein</fullName>
    </recommendedName>
</protein>